<evidence type="ECO:0000256" key="4">
    <source>
        <dbReference type="ARBA" id="ARBA00023319"/>
    </source>
</evidence>
<dbReference type="PANTHER" id="PTHR12231:SF253">
    <property type="entry name" value="DPR-INTERACTING PROTEIN ETA, ISOFORM B-RELATED"/>
    <property type="match status" value="1"/>
</dbReference>
<feature type="domain" description="Ig-like" evidence="5">
    <location>
        <begin position="179"/>
        <end position="296"/>
    </location>
</feature>
<dbReference type="InterPro" id="IPR051170">
    <property type="entry name" value="Neural/epithelial_adhesion"/>
</dbReference>
<dbReference type="HOGENOM" id="CLU_485948_0_0_1"/>
<sequence>MFGSDNASTETDKRRLALCKPSSAAGARSLVLRRENLHKWTGDGIGVTVGTAVMAQDLVGYILVFLTLLRKGALTLEPSFDVPVINITVVVGKTAILPCSVEFLGDHKVVWTDEFSTLLTFDNKRIIDDDRIGIDRPYTRDWNLIIHDVKVKDRGRYICQINTQPIKTKPVDLNVLVPPQILNDDGGGREIIAKEGETVNVVCNVSGDPAPSVKWYRRPLTDIEGKERESLVISQLDTPDGRSREPCIYTFPGESGIGMEGEILVIHNVSRFCDGVYQCVASNDVPPAVEMETKVIVEFQPEVTMVNTRQSQAKGKMTILMCYVTAFPQALSYWRYHGQEVPTSERIKVEIYPESKPHTISLRLRMLNISESDFGEYECVASNKLGRDREAMILFEYRPPEPTSTTTTSVVIPTTSTSRSLVALVTYRPRVTEKVQPFKPGEPSRCEKRTTMSPIYVCPLMSLNLNQPWGTILKPEYGLGHQKMTDYEIDQTVDRLYKIPATKERVYERPGKKMSDEEIAEMLQRLTKAPVEKIPDSDRRVTKSMYNNMGVVSSYAWKGYN</sequence>
<protein>
    <submittedName>
        <fullName evidence="6">Protein CEPU-1</fullName>
    </submittedName>
</protein>
<dbReference type="SUPFAM" id="SSF48726">
    <property type="entry name" value="Immunoglobulin"/>
    <property type="match status" value="3"/>
</dbReference>
<evidence type="ECO:0000256" key="2">
    <source>
        <dbReference type="ARBA" id="ARBA00022737"/>
    </source>
</evidence>
<dbReference type="PROSITE" id="PS50835">
    <property type="entry name" value="IG_LIKE"/>
    <property type="match status" value="3"/>
</dbReference>
<accession>K1QWX3</accession>
<gene>
    <name evidence="6" type="ORF">CGI_10020848</name>
</gene>
<dbReference type="Gene3D" id="2.60.40.10">
    <property type="entry name" value="Immunoglobulins"/>
    <property type="match status" value="3"/>
</dbReference>
<feature type="domain" description="Ig-like" evidence="5">
    <location>
        <begin position="301"/>
        <end position="394"/>
    </location>
</feature>
<evidence type="ECO:0000259" key="5">
    <source>
        <dbReference type="PROSITE" id="PS50835"/>
    </source>
</evidence>
<reference evidence="6" key="1">
    <citation type="journal article" date="2012" name="Nature">
        <title>The oyster genome reveals stress adaptation and complexity of shell formation.</title>
        <authorList>
            <person name="Zhang G."/>
            <person name="Fang X."/>
            <person name="Guo X."/>
            <person name="Li L."/>
            <person name="Luo R."/>
            <person name="Xu F."/>
            <person name="Yang P."/>
            <person name="Zhang L."/>
            <person name="Wang X."/>
            <person name="Qi H."/>
            <person name="Xiong Z."/>
            <person name="Que H."/>
            <person name="Xie Y."/>
            <person name="Holland P.W."/>
            <person name="Paps J."/>
            <person name="Zhu Y."/>
            <person name="Wu F."/>
            <person name="Chen Y."/>
            <person name="Wang J."/>
            <person name="Peng C."/>
            <person name="Meng J."/>
            <person name="Yang L."/>
            <person name="Liu J."/>
            <person name="Wen B."/>
            <person name="Zhang N."/>
            <person name="Huang Z."/>
            <person name="Zhu Q."/>
            <person name="Feng Y."/>
            <person name="Mount A."/>
            <person name="Hedgecock D."/>
            <person name="Xu Z."/>
            <person name="Liu Y."/>
            <person name="Domazet-Loso T."/>
            <person name="Du Y."/>
            <person name="Sun X."/>
            <person name="Zhang S."/>
            <person name="Liu B."/>
            <person name="Cheng P."/>
            <person name="Jiang X."/>
            <person name="Li J."/>
            <person name="Fan D."/>
            <person name="Wang W."/>
            <person name="Fu W."/>
            <person name="Wang T."/>
            <person name="Wang B."/>
            <person name="Zhang J."/>
            <person name="Peng Z."/>
            <person name="Li Y."/>
            <person name="Li N."/>
            <person name="Wang J."/>
            <person name="Chen M."/>
            <person name="He Y."/>
            <person name="Tan F."/>
            <person name="Song X."/>
            <person name="Zheng Q."/>
            <person name="Huang R."/>
            <person name="Yang H."/>
            <person name="Du X."/>
            <person name="Chen L."/>
            <person name="Yang M."/>
            <person name="Gaffney P.M."/>
            <person name="Wang S."/>
            <person name="Luo L."/>
            <person name="She Z."/>
            <person name="Ming Y."/>
            <person name="Huang W."/>
            <person name="Zhang S."/>
            <person name="Huang B."/>
            <person name="Zhang Y."/>
            <person name="Qu T."/>
            <person name="Ni P."/>
            <person name="Miao G."/>
            <person name="Wang J."/>
            <person name="Wang Q."/>
            <person name="Steinberg C.E."/>
            <person name="Wang H."/>
            <person name="Li N."/>
            <person name="Qian L."/>
            <person name="Zhang G."/>
            <person name="Li Y."/>
            <person name="Yang H."/>
            <person name="Liu X."/>
            <person name="Wang J."/>
            <person name="Yin Y."/>
            <person name="Wang J."/>
        </authorList>
    </citation>
    <scope>NUCLEOTIDE SEQUENCE [LARGE SCALE GENOMIC DNA]</scope>
    <source>
        <strain evidence="6">05x7-T-G4-1.051#20</strain>
    </source>
</reference>
<evidence type="ECO:0000256" key="1">
    <source>
        <dbReference type="ARBA" id="ARBA00022729"/>
    </source>
</evidence>
<dbReference type="AlphaFoldDB" id="K1QWX3"/>
<dbReference type="InterPro" id="IPR007110">
    <property type="entry name" value="Ig-like_dom"/>
</dbReference>
<dbReference type="FunCoup" id="K1QWX3">
    <property type="interactions" value="397"/>
</dbReference>
<dbReference type="InterPro" id="IPR003599">
    <property type="entry name" value="Ig_sub"/>
</dbReference>
<dbReference type="SMART" id="SM00408">
    <property type="entry name" value="IGc2"/>
    <property type="match status" value="3"/>
</dbReference>
<dbReference type="InParanoid" id="K1QWX3"/>
<dbReference type="InterPro" id="IPR003598">
    <property type="entry name" value="Ig_sub2"/>
</dbReference>
<dbReference type="InterPro" id="IPR013783">
    <property type="entry name" value="Ig-like_fold"/>
</dbReference>
<dbReference type="InterPro" id="IPR036179">
    <property type="entry name" value="Ig-like_dom_sf"/>
</dbReference>
<dbReference type="Pfam" id="PF13927">
    <property type="entry name" value="Ig_3"/>
    <property type="match status" value="2"/>
</dbReference>
<dbReference type="EMBL" id="JH816073">
    <property type="protein sequence ID" value="EKC38158.1"/>
    <property type="molecule type" value="Genomic_DNA"/>
</dbReference>
<keyword evidence="3" id="KW-1015">Disulfide bond</keyword>
<keyword evidence="2" id="KW-0677">Repeat</keyword>
<name>K1QWX3_MAGGI</name>
<dbReference type="GO" id="GO:0043005">
    <property type="term" value="C:neuron projection"/>
    <property type="evidence" value="ECO:0007669"/>
    <property type="project" value="TreeGrafter"/>
</dbReference>
<proteinExistence type="predicted"/>
<evidence type="ECO:0000256" key="3">
    <source>
        <dbReference type="ARBA" id="ARBA00023157"/>
    </source>
</evidence>
<organism evidence="6">
    <name type="scientific">Magallana gigas</name>
    <name type="common">Pacific oyster</name>
    <name type="synonym">Crassostrea gigas</name>
    <dbReference type="NCBI Taxonomy" id="29159"/>
    <lineage>
        <taxon>Eukaryota</taxon>
        <taxon>Metazoa</taxon>
        <taxon>Spiralia</taxon>
        <taxon>Lophotrochozoa</taxon>
        <taxon>Mollusca</taxon>
        <taxon>Bivalvia</taxon>
        <taxon>Autobranchia</taxon>
        <taxon>Pteriomorphia</taxon>
        <taxon>Ostreida</taxon>
        <taxon>Ostreoidea</taxon>
        <taxon>Ostreidae</taxon>
        <taxon>Magallana</taxon>
    </lineage>
</organism>
<dbReference type="InterPro" id="IPR013098">
    <property type="entry name" value="Ig_I-set"/>
</dbReference>
<feature type="domain" description="Ig-like" evidence="5">
    <location>
        <begin position="78"/>
        <end position="172"/>
    </location>
</feature>
<keyword evidence="4" id="KW-0393">Immunoglobulin domain</keyword>
<evidence type="ECO:0000313" key="6">
    <source>
        <dbReference type="EMBL" id="EKC38158.1"/>
    </source>
</evidence>
<dbReference type="Pfam" id="PF07679">
    <property type="entry name" value="I-set"/>
    <property type="match status" value="1"/>
</dbReference>
<dbReference type="SMART" id="SM00409">
    <property type="entry name" value="IG"/>
    <property type="match status" value="3"/>
</dbReference>
<keyword evidence="1" id="KW-0732">Signal</keyword>
<dbReference type="PANTHER" id="PTHR12231">
    <property type="entry name" value="CTX-RELATED TYPE I TRANSMEMBRANE PROTEIN"/>
    <property type="match status" value="1"/>
</dbReference>